<dbReference type="Proteomes" id="UP000016900">
    <property type="component" value="Chromosome"/>
</dbReference>
<dbReference type="PROSITE" id="PS00525">
    <property type="entry name" value="RIBOSOMAL_L6_1"/>
    <property type="match status" value="1"/>
</dbReference>
<dbReference type="OrthoDB" id="9805007at2"/>
<dbReference type="KEGG" id="pck:BMSBPS_0711"/>
<dbReference type="PANTHER" id="PTHR11655:SF14">
    <property type="entry name" value="LARGE RIBOSOMAL SUBUNIT PROTEIN UL6M"/>
    <property type="match status" value="1"/>
</dbReference>
<dbReference type="PRINTS" id="PR00059">
    <property type="entry name" value="RIBOSOMALL6"/>
</dbReference>
<name>U3U5T3_9GAMM</name>
<keyword evidence="8" id="KW-1185">Reference proteome</keyword>
<dbReference type="GO" id="GO:0022625">
    <property type="term" value="C:cytosolic large ribosomal subunit"/>
    <property type="evidence" value="ECO:0007669"/>
    <property type="project" value="UniProtKB-UniRule"/>
</dbReference>
<keyword evidence="2 4" id="KW-0689">Ribosomal protein</keyword>
<evidence type="ECO:0000313" key="8">
    <source>
        <dbReference type="Proteomes" id="UP000016900"/>
    </source>
</evidence>
<dbReference type="SUPFAM" id="SSF56053">
    <property type="entry name" value="Ribosomal protein L6"/>
    <property type="match status" value="2"/>
</dbReference>
<dbReference type="GO" id="GO:0019843">
    <property type="term" value="F:rRNA binding"/>
    <property type="evidence" value="ECO:0007669"/>
    <property type="project" value="UniProtKB-UniRule"/>
</dbReference>
<evidence type="ECO:0000256" key="6">
    <source>
        <dbReference type="RuleBase" id="RU003870"/>
    </source>
</evidence>
<dbReference type="RefSeq" id="WP_022564234.1">
    <property type="nucleotide sequence ID" value="NZ_CP010907.1"/>
</dbReference>
<dbReference type="InterPro" id="IPR000702">
    <property type="entry name" value="Ribosomal_uL6-like"/>
</dbReference>
<organism evidence="7 8">
    <name type="scientific">Candidatus Pantoea carbekii</name>
    <dbReference type="NCBI Taxonomy" id="1235990"/>
    <lineage>
        <taxon>Bacteria</taxon>
        <taxon>Pseudomonadati</taxon>
        <taxon>Pseudomonadota</taxon>
        <taxon>Gammaproteobacteria</taxon>
        <taxon>Enterobacterales</taxon>
        <taxon>Erwiniaceae</taxon>
        <taxon>Pantoea</taxon>
    </lineage>
</organism>
<evidence type="ECO:0000256" key="2">
    <source>
        <dbReference type="ARBA" id="ARBA00022980"/>
    </source>
</evidence>
<comment type="function">
    <text evidence="4 6">This protein binds to the 23S rRNA, and is important in its secondary structure. It is located near the subunit interface in the base of the L7/L12 stalk, and near the tRNA binding site of the peptidyltransferase center.</text>
</comment>
<evidence type="ECO:0000313" key="7">
    <source>
        <dbReference type="EMBL" id="BAO00215.1"/>
    </source>
</evidence>
<dbReference type="KEGG" id="hhs:HHS_02450"/>
<dbReference type="Pfam" id="PF00347">
    <property type="entry name" value="Ribosomal_L6"/>
    <property type="match status" value="2"/>
</dbReference>
<evidence type="ECO:0000256" key="3">
    <source>
        <dbReference type="ARBA" id="ARBA00023274"/>
    </source>
</evidence>
<dbReference type="Gene3D" id="3.90.930.12">
    <property type="entry name" value="Ribosomal protein L6, alpha-beta domain"/>
    <property type="match status" value="2"/>
</dbReference>
<comment type="similarity">
    <text evidence="1 4 5">Belongs to the universal ribosomal protein uL6 family.</text>
</comment>
<keyword evidence="4 6" id="KW-0699">rRNA-binding</keyword>
<evidence type="ECO:0000256" key="5">
    <source>
        <dbReference type="RuleBase" id="RU003869"/>
    </source>
</evidence>
<proteinExistence type="inferred from homology"/>
<reference evidence="7 8" key="1">
    <citation type="submission" date="2012-10" db="EMBL/GenBank/DDBJ databases">
        <title>Genome sequence of the symbiont of the pentatomidae stink bug Halyomorpha halys.</title>
        <authorList>
            <person name="Kobayashi H."/>
            <person name="Fujii-Muramatsu R."/>
            <person name="Takeishi K."/>
            <person name="Noda H."/>
        </authorList>
    </citation>
    <scope>NUCLEOTIDE SEQUENCE [LARGE SCALE GENOMIC DNA]</scope>
</reference>
<dbReference type="FunFam" id="3.90.930.12:FF:000001">
    <property type="entry name" value="50S ribosomal protein L6"/>
    <property type="match status" value="1"/>
</dbReference>
<dbReference type="InterPro" id="IPR019906">
    <property type="entry name" value="Ribosomal_uL6_bac-type"/>
</dbReference>
<dbReference type="HAMAP" id="MF_01365_B">
    <property type="entry name" value="Ribosomal_uL6_B"/>
    <property type="match status" value="1"/>
</dbReference>
<accession>U3U5T3</accession>
<dbReference type="PIRSF" id="PIRSF002162">
    <property type="entry name" value="Ribosomal_L6"/>
    <property type="match status" value="1"/>
</dbReference>
<evidence type="ECO:0000256" key="1">
    <source>
        <dbReference type="ARBA" id="ARBA00009356"/>
    </source>
</evidence>
<dbReference type="STRING" id="1235990.BMSBPS_0711"/>
<dbReference type="PANTHER" id="PTHR11655">
    <property type="entry name" value="60S/50S RIBOSOMAL PROTEIN L6/L9"/>
    <property type="match status" value="1"/>
</dbReference>
<dbReference type="InterPro" id="IPR036789">
    <property type="entry name" value="Ribosomal_uL6-like_a/b-dom_sf"/>
</dbReference>
<keyword evidence="3 4" id="KW-0687">Ribonucleoprotein</keyword>
<dbReference type="GO" id="GO:0002181">
    <property type="term" value="P:cytoplasmic translation"/>
    <property type="evidence" value="ECO:0007669"/>
    <property type="project" value="TreeGrafter"/>
</dbReference>
<dbReference type="NCBIfam" id="TIGR03654">
    <property type="entry name" value="L6_bact"/>
    <property type="match status" value="1"/>
</dbReference>
<protein>
    <recommendedName>
        <fullName evidence="4">Large ribosomal subunit protein uL6</fullName>
    </recommendedName>
</protein>
<keyword evidence="4 6" id="KW-0694">RNA-binding</keyword>
<gene>
    <name evidence="4 7" type="primary">rplF</name>
    <name evidence="7" type="ORF">HHS_02450</name>
</gene>
<dbReference type="PATRIC" id="fig|1235990.3.peg.245"/>
<dbReference type="GO" id="GO:0003735">
    <property type="term" value="F:structural constituent of ribosome"/>
    <property type="evidence" value="ECO:0007669"/>
    <property type="project" value="UniProtKB-UniRule"/>
</dbReference>
<comment type="subunit">
    <text evidence="4">Part of the 50S ribosomal subunit.</text>
</comment>
<dbReference type="InterPro" id="IPR002358">
    <property type="entry name" value="Ribosomal_uL6_CS"/>
</dbReference>
<dbReference type="AlphaFoldDB" id="U3U5T3"/>
<dbReference type="eggNOG" id="COG0097">
    <property type="taxonomic scope" value="Bacteria"/>
</dbReference>
<evidence type="ECO:0000256" key="4">
    <source>
        <dbReference type="HAMAP-Rule" id="MF_01365"/>
    </source>
</evidence>
<dbReference type="InterPro" id="IPR020040">
    <property type="entry name" value="Ribosomal_uL6_a/b-dom"/>
</dbReference>
<sequence length="177" mass="19685">MSRIAKAPVIIPVGVELRINGQEIFVKGENGQLNYIVNNAVEFNFTKNTLRFFPRQGYLDGWAQAGTARALLNNIIIGVTQGFIRHLQLVGIGYRASIEGNSLSMFLGFSHPIVYILPKDILAQCPTQTEIILKGADKQLIGQVAAELRAYLPPEPYKGKGIRYTDEVIRTKEAKKK</sequence>
<dbReference type="EMBL" id="AP012554">
    <property type="protein sequence ID" value="BAO00215.1"/>
    <property type="molecule type" value="Genomic_DNA"/>
</dbReference>